<gene>
    <name evidence="1" type="ORF">J2T57_003231</name>
</gene>
<dbReference type="Proteomes" id="UP001205843">
    <property type="component" value="Unassembled WGS sequence"/>
</dbReference>
<dbReference type="EMBL" id="JALJXV010000008">
    <property type="protein sequence ID" value="MCP1676072.1"/>
    <property type="molecule type" value="Genomic_DNA"/>
</dbReference>
<dbReference type="Pfam" id="PF07386">
    <property type="entry name" value="DUF1499"/>
    <property type="match status" value="1"/>
</dbReference>
<evidence type="ECO:0000313" key="1">
    <source>
        <dbReference type="EMBL" id="MCP1676072.1"/>
    </source>
</evidence>
<organism evidence="1 2">
    <name type="scientific">Natronocella acetinitrilica</name>
    <dbReference type="NCBI Taxonomy" id="414046"/>
    <lineage>
        <taxon>Bacteria</taxon>
        <taxon>Pseudomonadati</taxon>
        <taxon>Pseudomonadota</taxon>
        <taxon>Gammaproteobacteria</taxon>
        <taxon>Chromatiales</taxon>
        <taxon>Ectothiorhodospiraceae</taxon>
        <taxon>Natronocella</taxon>
    </lineage>
</organism>
<sequence length="182" mass="20668">MKSLKWFTRLLMLLLVLAIGLVSAALISNQVPFLAAPGPAERLPIYLSENRIVTSENAVLPELRLTYYEVRPRVAFEAATAAVMDLGWDILNADGDQYSLHAVATTPWLRFQDDFYLQVRETDPGLIALHVISQSRVGEADLGANLRHWLNFRHRFEQQLRRRPFIDDDEPDAEEALAPEVD</sequence>
<dbReference type="InterPro" id="IPR010865">
    <property type="entry name" value="DUF1499"/>
</dbReference>
<comment type="caution">
    <text evidence="1">The sequence shown here is derived from an EMBL/GenBank/DDBJ whole genome shotgun (WGS) entry which is preliminary data.</text>
</comment>
<reference evidence="1" key="1">
    <citation type="submission" date="2022-03" db="EMBL/GenBank/DDBJ databases">
        <title>Genomic Encyclopedia of Type Strains, Phase III (KMG-III): the genomes of soil and plant-associated and newly described type strains.</title>
        <authorList>
            <person name="Whitman W."/>
        </authorList>
    </citation>
    <scope>NUCLEOTIDE SEQUENCE</scope>
    <source>
        <strain evidence="1">ANL 6-2</strain>
    </source>
</reference>
<dbReference type="RefSeq" id="WP_253480737.1">
    <property type="nucleotide sequence ID" value="NZ_JALJXV010000008.1"/>
</dbReference>
<name>A0AAE3KH81_9GAMM</name>
<accession>A0AAE3KH81</accession>
<keyword evidence="2" id="KW-1185">Reference proteome</keyword>
<evidence type="ECO:0000313" key="2">
    <source>
        <dbReference type="Proteomes" id="UP001205843"/>
    </source>
</evidence>
<dbReference type="AlphaFoldDB" id="A0AAE3KH81"/>
<protein>
    <submittedName>
        <fullName evidence="1">Uncharacterized protein (DUF1499 family)</fullName>
    </submittedName>
</protein>
<proteinExistence type="predicted"/>